<proteinExistence type="predicted"/>
<keyword evidence="1" id="KW-0732">Signal</keyword>
<dbReference type="Pfam" id="PF03260">
    <property type="entry name" value="Lipoprotein_11"/>
    <property type="match status" value="1"/>
</dbReference>
<protein>
    <submittedName>
        <fullName evidence="2">SFRICE_010759</fullName>
    </submittedName>
</protein>
<dbReference type="EMBL" id="ODYU01010790">
    <property type="protein sequence ID" value="SOQ56108.1"/>
    <property type="molecule type" value="Genomic_DNA"/>
</dbReference>
<organism evidence="2">
    <name type="scientific">Spodoptera frugiperda</name>
    <name type="common">Fall armyworm</name>
    <dbReference type="NCBI Taxonomy" id="7108"/>
    <lineage>
        <taxon>Eukaryota</taxon>
        <taxon>Metazoa</taxon>
        <taxon>Ecdysozoa</taxon>
        <taxon>Arthropoda</taxon>
        <taxon>Hexapoda</taxon>
        <taxon>Insecta</taxon>
        <taxon>Pterygota</taxon>
        <taxon>Neoptera</taxon>
        <taxon>Endopterygota</taxon>
        <taxon>Lepidoptera</taxon>
        <taxon>Glossata</taxon>
        <taxon>Ditrysia</taxon>
        <taxon>Noctuoidea</taxon>
        <taxon>Noctuidae</taxon>
        <taxon>Amphipyrinae</taxon>
        <taxon>Spodoptera</taxon>
    </lineage>
</organism>
<dbReference type="AlphaFoldDB" id="A0A2H1WST8"/>
<sequence>MQFHKGRPNFMLDFKNMHSIGGWKLAQRPNYVTNTNKTYPYSECPYLGEYRLIKLPVSLNNLIEHVDYWGEGKIVTQQGISGFSDCYNVNHVFQLVSNGPDRGRKIPNRIPVVNYTNCDTSAYIKDHSVEVVTVMGAPINNSCARDIARMINPDVGKVVAYGFERNSAEIRNLSTELKKKSMFHYPKYTLPNKLQGLTLFDSDMTFLNLTEIKDVLYNKVTEGSYDDAISLSKDMDTEAGSEAIGDVVIKLIRDKCGNVMTYAYKLWHSGATEIIRNSFPTPFQLILKGEVVTIVSKEYQQAMRLDASDPKTDTPVLGDSSDKISKKVSWKFQTEIENDNVVFKIYNLEHNMLLKLDANTDSLGDRKVLASVPNSEVNYTYFVEPAMTNGHVVFRLIDSQYHQAVKMDDEEDTNGHRTVWGHNGDPRGDNKSLDWVIAANTKLWEKEAIEI</sequence>
<dbReference type="GO" id="GO:0005576">
    <property type="term" value="C:extracellular region"/>
    <property type="evidence" value="ECO:0007669"/>
    <property type="project" value="InterPro"/>
</dbReference>
<reference evidence="2" key="1">
    <citation type="submission" date="2016-07" db="EMBL/GenBank/DDBJ databases">
        <authorList>
            <person name="Bretaudeau A."/>
        </authorList>
    </citation>
    <scope>NUCLEOTIDE SEQUENCE</scope>
    <source>
        <strain evidence="2">Rice</strain>
        <tissue evidence="2">Whole body</tissue>
    </source>
</reference>
<evidence type="ECO:0000313" key="2">
    <source>
        <dbReference type="EMBL" id="SOQ56108.1"/>
    </source>
</evidence>
<dbReference type="InterPro" id="IPR042046">
    <property type="entry name" value="Lipoprotein_11_N"/>
</dbReference>
<gene>
    <name evidence="2" type="ORF">SFRICE_010759</name>
</gene>
<name>A0A2H1WST8_SPOFR</name>
<accession>A0A2H1WST8</accession>
<dbReference type="Gene3D" id="2.80.10.50">
    <property type="match status" value="1"/>
</dbReference>
<dbReference type="InterPro" id="IPR004943">
    <property type="entry name" value="Lipoprotein_11"/>
</dbReference>
<evidence type="ECO:0000256" key="1">
    <source>
        <dbReference type="ARBA" id="ARBA00022729"/>
    </source>
</evidence>
<dbReference type="Gene3D" id="1.10.10.2400">
    <property type="entry name" value="Lepidopteran low molecular weight (30 kD) lipoprotein, N-terminal domain"/>
    <property type="match status" value="1"/>
</dbReference>